<dbReference type="EMBL" id="QEKT01000001">
    <property type="protein sequence ID" value="PVY86407.1"/>
    <property type="molecule type" value="Genomic_DNA"/>
</dbReference>
<accession>A0A2U1DFF6</accession>
<feature type="transmembrane region" description="Helical" evidence="1">
    <location>
        <begin position="12"/>
        <end position="32"/>
    </location>
</feature>
<dbReference type="InterPro" id="IPR017195">
    <property type="entry name" value="ABC_thiamin-permease_prd"/>
</dbReference>
<organism evidence="2 3">
    <name type="scientific">Convivina intestini</name>
    <dbReference type="NCBI Taxonomy" id="1505726"/>
    <lineage>
        <taxon>Bacteria</taxon>
        <taxon>Bacillati</taxon>
        <taxon>Bacillota</taxon>
        <taxon>Bacilli</taxon>
        <taxon>Lactobacillales</taxon>
        <taxon>Lactobacillaceae</taxon>
        <taxon>Convivina</taxon>
    </lineage>
</organism>
<name>A0A2U1DFF6_9LACO</name>
<feature type="transmembrane region" description="Helical" evidence="1">
    <location>
        <begin position="125"/>
        <end position="143"/>
    </location>
</feature>
<evidence type="ECO:0000313" key="3">
    <source>
        <dbReference type="Proteomes" id="UP000245433"/>
    </source>
</evidence>
<keyword evidence="1" id="KW-1133">Transmembrane helix</keyword>
<evidence type="ECO:0000256" key="1">
    <source>
        <dbReference type="SAM" id="Phobius"/>
    </source>
</evidence>
<proteinExistence type="predicted"/>
<keyword evidence="1" id="KW-0472">Membrane</keyword>
<keyword evidence="3" id="KW-1185">Reference proteome</keyword>
<gene>
    <name evidence="2" type="ORF">C7384_101323</name>
</gene>
<feature type="transmembrane region" description="Helical" evidence="1">
    <location>
        <begin position="155"/>
        <end position="178"/>
    </location>
</feature>
<keyword evidence="1" id="KW-0812">Transmembrane</keyword>
<dbReference type="PIRSF" id="PIRSF037394">
    <property type="entry name" value="ABC_thiamine-permease_YkoE_prd"/>
    <property type="match status" value="1"/>
</dbReference>
<dbReference type="Pfam" id="PF09819">
    <property type="entry name" value="ABC_cobalt"/>
    <property type="match status" value="1"/>
</dbReference>
<dbReference type="AlphaFoldDB" id="A0A2U1DFF6"/>
<sequence>MQQETKSTSWHLQEVIWLALIGIAFGLIYWLMDSVYQVTGVLLGAVGLQPLNDELTLGPWMMAGPLASYLLRRVGADVLGELLGAAGEMLLGGTFGVSTLLSGVIQGVGSELGFALTGYRNWKTGLWLSTLTGTIVTFAWSMIKSGYLHYSWSMLLILFIARFISIFIFAGVLVYWIVNLLERSQILKKR</sequence>
<dbReference type="OrthoDB" id="8017424at2"/>
<reference evidence="2 3" key="1">
    <citation type="submission" date="2018-04" db="EMBL/GenBank/DDBJ databases">
        <title>Genomic Encyclopedia of Type Strains, Phase IV (KMG-IV): sequencing the most valuable type-strain genomes for metagenomic binning, comparative biology and taxonomic classification.</title>
        <authorList>
            <person name="Goeker M."/>
        </authorList>
    </citation>
    <scope>NUCLEOTIDE SEQUENCE [LARGE SCALE GENOMIC DNA]</scope>
    <source>
        <strain evidence="2 3">DSM 28795</strain>
    </source>
</reference>
<evidence type="ECO:0000313" key="2">
    <source>
        <dbReference type="EMBL" id="PVY86407.1"/>
    </source>
</evidence>
<dbReference type="RefSeq" id="WP_089937770.1">
    <property type="nucleotide sequence ID" value="NZ_CAKOEX010000001.1"/>
</dbReference>
<dbReference type="Proteomes" id="UP000245433">
    <property type="component" value="Unassembled WGS sequence"/>
</dbReference>
<comment type="caution">
    <text evidence="2">The sequence shown here is derived from an EMBL/GenBank/DDBJ whole genome shotgun (WGS) entry which is preliminary data.</text>
</comment>
<protein>
    <submittedName>
        <fullName evidence="2">Energy-coupling factor transport system substrate-specific component</fullName>
    </submittedName>
</protein>